<dbReference type="InterPro" id="IPR018359">
    <property type="entry name" value="Bromodomain_CS"/>
</dbReference>
<dbReference type="PROSITE" id="PS00633">
    <property type="entry name" value="BROMODOMAIN_1"/>
    <property type="match status" value="1"/>
</dbReference>
<dbReference type="SMART" id="SM00297">
    <property type="entry name" value="BROMO"/>
    <property type="match status" value="1"/>
</dbReference>
<dbReference type="Gene3D" id="1.20.920.10">
    <property type="entry name" value="Bromodomain-like"/>
    <property type="match status" value="1"/>
</dbReference>
<feature type="compositionally biased region" description="Acidic residues" evidence="3">
    <location>
        <begin position="392"/>
        <end position="416"/>
    </location>
</feature>
<evidence type="ECO:0000313" key="6">
    <source>
        <dbReference type="Proteomes" id="UP000295192"/>
    </source>
</evidence>
<dbReference type="GO" id="GO:0000785">
    <property type="term" value="C:chromatin"/>
    <property type="evidence" value="ECO:0007669"/>
    <property type="project" value="TreeGrafter"/>
</dbReference>
<feature type="compositionally biased region" description="Acidic residues" evidence="3">
    <location>
        <begin position="341"/>
        <end position="361"/>
    </location>
</feature>
<name>A0A484BL99_DRONA</name>
<dbReference type="PANTHER" id="PTHR22880:SF225">
    <property type="entry name" value="BROMODOMAIN-CONTAINING PROTEIN BET-1-RELATED"/>
    <property type="match status" value="1"/>
</dbReference>
<comment type="caution">
    <text evidence="5">The sequence shown here is derived from an EMBL/GenBank/DDBJ whole genome shotgun (WGS) entry which is preliminary data.</text>
</comment>
<dbReference type="PANTHER" id="PTHR22880">
    <property type="entry name" value="FALZ-RELATED BROMODOMAIN-CONTAINING PROTEINS"/>
    <property type="match status" value="1"/>
</dbReference>
<keyword evidence="1 2" id="KW-0103">Bromodomain</keyword>
<dbReference type="STRING" id="7232.A0A484BL99"/>
<evidence type="ECO:0000313" key="5">
    <source>
        <dbReference type="EMBL" id="TDG49636.1"/>
    </source>
</evidence>
<keyword evidence="6" id="KW-1185">Reference proteome</keyword>
<dbReference type="Proteomes" id="UP000295192">
    <property type="component" value="Unassembled WGS sequence"/>
</dbReference>
<evidence type="ECO:0000256" key="1">
    <source>
        <dbReference type="ARBA" id="ARBA00023117"/>
    </source>
</evidence>
<dbReference type="GO" id="GO:0006338">
    <property type="term" value="P:chromatin remodeling"/>
    <property type="evidence" value="ECO:0007669"/>
    <property type="project" value="TreeGrafter"/>
</dbReference>
<evidence type="ECO:0000259" key="4">
    <source>
        <dbReference type="PROSITE" id="PS50014"/>
    </source>
</evidence>
<dbReference type="SUPFAM" id="SSF47370">
    <property type="entry name" value="Bromodomain"/>
    <property type="match status" value="1"/>
</dbReference>
<dbReference type="OrthoDB" id="6017at2759"/>
<feature type="domain" description="Bromo" evidence="4">
    <location>
        <begin position="38"/>
        <end position="110"/>
    </location>
</feature>
<accession>A0A484BL99</accession>
<dbReference type="GO" id="GO:0005634">
    <property type="term" value="C:nucleus"/>
    <property type="evidence" value="ECO:0007669"/>
    <property type="project" value="TreeGrafter"/>
</dbReference>
<gene>
    <name evidence="5" type="ORF">AWZ03_003874</name>
</gene>
<dbReference type="InterPro" id="IPR001487">
    <property type="entry name" value="Bromodomain"/>
</dbReference>
<dbReference type="EMBL" id="LSRL02000021">
    <property type="protein sequence ID" value="TDG49636.1"/>
    <property type="molecule type" value="Genomic_DNA"/>
</dbReference>
<feature type="compositionally biased region" description="Polar residues" evidence="3">
    <location>
        <begin position="444"/>
        <end position="454"/>
    </location>
</feature>
<dbReference type="InterPro" id="IPR050935">
    <property type="entry name" value="Bromo_chromatin_reader"/>
</dbReference>
<feature type="region of interest" description="Disordered" evidence="3">
    <location>
        <begin position="336"/>
        <end position="486"/>
    </location>
</feature>
<dbReference type="Pfam" id="PF00439">
    <property type="entry name" value="Bromodomain"/>
    <property type="match status" value="1"/>
</dbReference>
<sequence>MAKNPTRVQPEVMPEPGEAGMYTNKIHYLRKYLLDEVVTKKFALDFMEPVDTALLEVPNYYAVIKRPMDVGTIIKRVQNRYYHRVDDLISDFQLVISNCFMFNRPGDVVYRNCQKLEKFFHRVINKMPKGEEKPSTKDPRAPGRQHGYEKASEVVQRQCQEHLAKLHIAISKEDDPSICKYFRAKFDALSQKVDRFYFKTIEEFRFEVTGIFKTFDNHIRAFHELFHRTCGQDSLHYLQSCQWSYELDGSRSAPEPSSSDKMEKRDVTDVLYALKKAETSVEHCIKSYTREKASRAKVQISEFEASANKLKEKLSTGRKVKTTQEERKRVAQIFYNKLPEETSEEESFEESDLEEVEEPMEDNSKVQVFRNRDADSDSDSGSGPGSGSSSDADADGNAEAAADADDESVTDEESDADAAVGVNPNANAVKADEVEIDESETESGPDTNAESSAESDAATVAETDANAAKTVAADEGTIPPNPIPDELINATLWTDLQMTSSEDGEDN</sequence>
<feature type="compositionally biased region" description="Low complexity" evidence="3">
    <location>
        <begin position="417"/>
        <end position="429"/>
    </location>
</feature>
<dbReference type="GO" id="GO:0006355">
    <property type="term" value="P:regulation of DNA-templated transcription"/>
    <property type="evidence" value="ECO:0007669"/>
    <property type="project" value="TreeGrafter"/>
</dbReference>
<dbReference type="PRINTS" id="PR00503">
    <property type="entry name" value="BROMODOMAIN"/>
</dbReference>
<protein>
    <recommendedName>
        <fullName evidence="4">Bromo domain-containing protein</fullName>
    </recommendedName>
</protein>
<proteinExistence type="predicted"/>
<dbReference type="PROSITE" id="PS50014">
    <property type="entry name" value="BROMODOMAIN_2"/>
    <property type="match status" value="1"/>
</dbReference>
<evidence type="ECO:0000256" key="2">
    <source>
        <dbReference type="PROSITE-ProRule" id="PRU00035"/>
    </source>
</evidence>
<dbReference type="AlphaFoldDB" id="A0A484BL99"/>
<dbReference type="InterPro" id="IPR036427">
    <property type="entry name" value="Bromodomain-like_sf"/>
</dbReference>
<reference evidence="5 6" key="1">
    <citation type="journal article" date="2019" name="J. Hered.">
        <title>An Improved Genome Assembly for Drosophila navojoa, the Basal Species in the mojavensis Cluster.</title>
        <authorList>
            <person name="Vanderlinde T."/>
            <person name="Dupim E.G."/>
            <person name="Nazario-Yepiz N.O."/>
            <person name="Carvalho A.B."/>
        </authorList>
    </citation>
    <scope>NUCLEOTIDE SEQUENCE [LARGE SCALE GENOMIC DNA]</scope>
    <source>
        <strain evidence="5">Navoj_Jal97</strain>
        <tissue evidence="5">Whole organism</tissue>
    </source>
</reference>
<dbReference type="OMA" id="EHCIKSY"/>
<feature type="compositionally biased region" description="Low complexity" evidence="3">
    <location>
        <begin position="456"/>
        <end position="468"/>
    </location>
</feature>
<organism evidence="5 6">
    <name type="scientific">Drosophila navojoa</name>
    <name type="common">Fruit fly</name>
    <dbReference type="NCBI Taxonomy" id="7232"/>
    <lineage>
        <taxon>Eukaryota</taxon>
        <taxon>Metazoa</taxon>
        <taxon>Ecdysozoa</taxon>
        <taxon>Arthropoda</taxon>
        <taxon>Hexapoda</taxon>
        <taxon>Insecta</taxon>
        <taxon>Pterygota</taxon>
        <taxon>Neoptera</taxon>
        <taxon>Endopterygota</taxon>
        <taxon>Diptera</taxon>
        <taxon>Brachycera</taxon>
        <taxon>Muscomorpha</taxon>
        <taxon>Ephydroidea</taxon>
        <taxon>Drosophilidae</taxon>
        <taxon>Drosophila</taxon>
    </lineage>
</organism>
<feature type="compositionally biased region" description="Acidic residues" evidence="3">
    <location>
        <begin position="434"/>
        <end position="443"/>
    </location>
</feature>
<evidence type="ECO:0000256" key="3">
    <source>
        <dbReference type="SAM" id="MobiDB-lite"/>
    </source>
</evidence>